<dbReference type="PANTHER" id="PTHR10388">
    <property type="entry name" value="EUKARYOTIC TRANSLATION INITIATION FACTOR SUI1"/>
    <property type="match status" value="1"/>
</dbReference>
<proteinExistence type="predicted"/>
<evidence type="ECO:0000313" key="3">
    <source>
        <dbReference type="Proteomes" id="UP000886520"/>
    </source>
</evidence>
<dbReference type="PROSITE" id="PS51499">
    <property type="entry name" value="APO"/>
    <property type="match status" value="2"/>
</dbReference>
<dbReference type="EMBL" id="JABFUD020000017">
    <property type="protein sequence ID" value="KAI5067118.1"/>
    <property type="molecule type" value="Genomic_DNA"/>
</dbReference>
<evidence type="ECO:0000313" key="2">
    <source>
        <dbReference type="EMBL" id="KAI5067118.1"/>
    </source>
</evidence>
<reference evidence="2" key="1">
    <citation type="submission" date="2021-01" db="EMBL/GenBank/DDBJ databases">
        <title>Adiantum capillus-veneris genome.</title>
        <authorList>
            <person name="Fang Y."/>
            <person name="Liao Q."/>
        </authorList>
    </citation>
    <scope>NUCLEOTIDE SEQUENCE</scope>
    <source>
        <strain evidence="2">H3</strain>
        <tissue evidence="2">Leaf</tissue>
    </source>
</reference>
<comment type="caution">
    <text evidence="2">The sequence shown here is derived from an EMBL/GenBank/DDBJ whole genome shotgun (WGS) entry which is preliminary data.</text>
</comment>
<gene>
    <name evidence="2" type="ORF">GOP47_0017646</name>
</gene>
<dbReference type="Pfam" id="PF05634">
    <property type="entry name" value="APO_RNA-bind"/>
    <property type="match status" value="2"/>
</dbReference>
<keyword evidence="3" id="KW-1185">Reference proteome</keyword>
<sequence length="464" mass="52371">MGWTQLIGSIYCFVYGLGDYITAQGVTLRQIKAEPMGDRDSLDVENHTDARDGFGRSGCQLSLWHSIQMLSRIRGMSRNQAGSHRISRMSTMSNSYFNQNVKVPMELPQRKKKPFLTSLKEFNNKKAAKGDESRQPPGNGLLVPEFVPVALDTLKARATLLSGVHRLLKNFTIKACRVCPAVHVGPVGHRIASCMGRNNGVRHGRHDWVTGRIEDVLPRMDAFHLSDRLGKLIMHEDRFIIPKVPAVVELCIQAGVDVAGYPTKRRTKPIMMINEKIIEFDALDEEVLCKQKIAGTERFDDRLLFMEESFDGNKECSLNTETVKTETLAAMAEKTLQAWFTMRSGVKKLMSKYIVYVCGYCPQVHVGPKGPRTSDCRAYKNHQRYGHHFWQEAAIDDLIPLRYVWHLRDRNGPPLASELRVFYGAAPAIVELCVQAGAAVPEEYKPMMRLDVVIPDLREVDMVA</sequence>
<dbReference type="GO" id="GO:0003723">
    <property type="term" value="F:RNA binding"/>
    <property type="evidence" value="ECO:0007669"/>
    <property type="project" value="InterPro"/>
</dbReference>
<organism evidence="2 3">
    <name type="scientific">Adiantum capillus-veneris</name>
    <name type="common">Maidenhair fern</name>
    <dbReference type="NCBI Taxonomy" id="13818"/>
    <lineage>
        <taxon>Eukaryota</taxon>
        <taxon>Viridiplantae</taxon>
        <taxon>Streptophyta</taxon>
        <taxon>Embryophyta</taxon>
        <taxon>Tracheophyta</taxon>
        <taxon>Polypodiopsida</taxon>
        <taxon>Polypodiidae</taxon>
        <taxon>Polypodiales</taxon>
        <taxon>Pteridineae</taxon>
        <taxon>Pteridaceae</taxon>
        <taxon>Vittarioideae</taxon>
        <taxon>Adiantum</taxon>
    </lineage>
</organism>
<dbReference type="OrthoDB" id="1926485at2759"/>
<dbReference type="InterPro" id="IPR023342">
    <property type="entry name" value="APO_dom"/>
</dbReference>
<protein>
    <recommendedName>
        <fullName evidence="1">APO domain-containing protein</fullName>
    </recommendedName>
</protein>
<feature type="domain" description="APO" evidence="1">
    <location>
        <begin position="357"/>
        <end position="442"/>
    </location>
</feature>
<name>A0A9D4Z9D4_ADICA</name>
<dbReference type="AlphaFoldDB" id="A0A9D4Z9D4"/>
<feature type="domain" description="APO" evidence="1">
    <location>
        <begin position="175"/>
        <end position="260"/>
    </location>
</feature>
<evidence type="ECO:0000259" key="1">
    <source>
        <dbReference type="PROSITE" id="PS51499"/>
    </source>
</evidence>
<accession>A0A9D4Z9D4</accession>
<dbReference type="Proteomes" id="UP000886520">
    <property type="component" value="Chromosome 17"/>
</dbReference>